<protein>
    <submittedName>
        <fullName evidence="2">Molecular chaperone Hsp40/DnaJ family protein</fullName>
    </submittedName>
</protein>
<keyword evidence="3" id="KW-1185">Reference proteome</keyword>
<dbReference type="AlphaFoldDB" id="A0A7J0FXN5"/>
<comment type="caution">
    <text evidence="2">The sequence shown here is derived from an EMBL/GenBank/DDBJ whole genome shotgun (WGS) entry which is preliminary data.</text>
</comment>
<dbReference type="EMBL" id="BJWL01000016">
    <property type="protein sequence ID" value="GFZ03445.1"/>
    <property type="molecule type" value="Genomic_DNA"/>
</dbReference>
<sequence length="195" mass="21490">MCNFTRRHVNGVAHCLAKRAVGGLDTGTWEAYPPVWLFSSLQKDGCYIITEWHCFCQYHPDVNKRPGGEEKFKEISAAYEVLSDVEKRSLYDRFGKAGLQGVFEGSGASSHRVDAFDVFDAFFGASNGLFGGGDEPEGVNFNLRNKGSQDLDIRSDVSCGKVGESNILTSIAHYLIFTMSLIELVLFSQVNGICL</sequence>
<dbReference type="PROSITE" id="PS00636">
    <property type="entry name" value="DNAJ_1"/>
    <property type="match status" value="1"/>
</dbReference>
<gene>
    <name evidence="2" type="ORF">Acr_16g0000690</name>
</gene>
<evidence type="ECO:0000313" key="2">
    <source>
        <dbReference type="EMBL" id="GFZ03445.1"/>
    </source>
</evidence>
<organism evidence="2 3">
    <name type="scientific">Actinidia rufa</name>
    <dbReference type="NCBI Taxonomy" id="165716"/>
    <lineage>
        <taxon>Eukaryota</taxon>
        <taxon>Viridiplantae</taxon>
        <taxon>Streptophyta</taxon>
        <taxon>Embryophyta</taxon>
        <taxon>Tracheophyta</taxon>
        <taxon>Spermatophyta</taxon>
        <taxon>Magnoliopsida</taxon>
        <taxon>eudicotyledons</taxon>
        <taxon>Gunneridae</taxon>
        <taxon>Pentapetalae</taxon>
        <taxon>asterids</taxon>
        <taxon>Ericales</taxon>
        <taxon>Actinidiaceae</taxon>
        <taxon>Actinidia</taxon>
    </lineage>
</organism>
<dbReference type="SUPFAM" id="SSF46565">
    <property type="entry name" value="Chaperone J-domain"/>
    <property type="match status" value="1"/>
</dbReference>
<dbReference type="InterPro" id="IPR001623">
    <property type="entry name" value="DnaJ_domain"/>
</dbReference>
<evidence type="ECO:0000259" key="1">
    <source>
        <dbReference type="PROSITE" id="PS50076"/>
    </source>
</evidence>
<feature type="domain" description="J" evidence="1">
    <location>
        <begin position="5"/>
        <end position="95"/>
    </location>
</feature>
<dbReference type="PROSITE" id="PS50076">
    <property type="entry name" value="DNAJ_2"/>
    <property type="match status" value="1"/>
</dbReference>
<dbReference type="GO" id="GO:0051082">
    <property type="term" value="F:unfolded protein binding"/>
    <property type="evidence" value="ECO:0007669"/>
    <property type="project" value="TreeGrafter"/>
</dbReference>
<dbReference type="CDD" id="cd06257">
    <property type="entry name" value="DnaJ"/>
    <property type="match status" value="1"/>
</dbReference>
<dbReference type="PANTHER" id="PTHR43096:SF26">
    <property type="entry name" value="CR-TYPE DOMAIN-CONTAINING PROTEIN"/>
    <property type="match status" value="1"/>
</dbReference>
<evidence type="ECO:0000313" key="3">
    <source>
        <dbReference type="Proteomes" id="UP000585474"/>
    </source>
</evidence>
<dbReference type="GO" id="GO:0042026">
    <property type="term" value="P:protein refolding"/>
    <property type="evidence" value="ECO:0007669"/>
    <property type="project" value="TreeGrafter"/>
</dbReference>
<dbReference type="InterPro" id="IPR018253">
    <property type="entry name" value="DnaJ_domain_CS"/>
</dbReference>
<name>A0A7J0FXN5_9ERIC</name>
<dbReference type="PRINTS" id="PR00625">
    <property type="entry name" value="JDOMAIN"/>
</dbReference>
<dbReference type="Proteomes" id="UP000585474">
    <property type="component" value="Unassembled WGS sequence"/>
</dbReference>
<dbReference type="OrthoDB" id="10250354at2759"/>
<dbReference type="GO" id="GO:0009535">
    <property type="term" value="C:chloroplast thylakoid membrane"/>
    <property type="evidence" value="ECO:0007669"/>
    <property type="project" value="TreeGrafter"/>
</dbReference>
<dbReference type="Gene3D" id="1.10.287.110">
    <property type="entry name" value="DnaJ domain"/>
    <property type="match status" value="1"/>
</dbReference>
<reference evidence="2 3" key="1">
    <citation type="submission" date="2019-07" db="EMBL/GenBank/DDBJ databases">
        <title>De Novo Assembly of kiwifruit Actinidia rufa.</title>
        <authorList>
            <person name="Sugita-Konishi S."/>
            <person name="Sato K."/>
            <person name="Mori E."/>
            <person name="Abe Y."/>
            <person name="Kisaki G."/>
            <person name="Hamano K."/>
            <person name="Suezawa K."/>
            <person name="Otani M."/>
            <person name="Fukuda T."/>
            <person name="Manabe T."/>
            <person name="Gomi K."/>
            <person name="Tabuchi M."/>
            <person name="Akimitsu K."/>
            <person name="Kataoka I."/>
        </authorList>
    </citation>
    <scope>NUCLEOTIDE SEQUENCE [LARGE SCALE GENOMIC DNA]</scope>
    <source>
        <strain evidence="3">cv. Fuchu</strain>
    </source>
</reference>
<dbReference type="InterPro" id="IPR036869">
    <property type="entry name" value="J_dom_sf"/>
</dbReference>
<dbReference type="PANTHER" id="PTHR43096">
    <property type="entry name" value="DNAJ HOMOLOG 1, MITOCHONDRIAL-RELATED"/>
    <property type="match status" value="1"/>
</dbReference>
<dbReference type="Pfam" id="PF00226">
    <property type="entry name" value="DnaJ"/>
    <property type="match status" value="1"/>
</dbReference>
<accession>A0A7J0FXN5</accession>
<proteinExistence type="predicted"/>